<dbReference type="Proteomes" id="UP000000600">
    <property type="component" value="Unassembled WGS sequence"/>
</dbReference>
<dbReference type="EMBL" id="CT868071">
    <property type="protein sequence ID" value="CAK69640.1"/>
    <property type="molecule type" value="Genomic_DNA"/>
</dbReference>
<sequence>MQIQRKDHSKLAIIGNVDSGKSTLVGVLTKGILDDGRGGARERVFNYKHEKENGRTSSVAQEIMGFDENLKQVLPERFNQNKNKYWSQVVEKSEKIVTFLDLCGHEKYLKTTIFGLVAMIPDYSLIIVGANMGVSKMTREHLGVSLFLKNTIRHRLDKSGHSTLKYLQRNYRTYQISDKESCDQKNSNII</sequence>
<dbReference type="PANTHER" id="PTHR43721">
    <property type="entry name" value="ELONGATION FACTOR TU-RELATED"/>
    <property type="match status" value="1"/>
</dbReference>
<dbReference type="Gene3D" id="3.40.50.300">
    <property type="entry name" value="P-loop containing nucleotide triphosphate hydrolases"/>
    <property type="match status" value="1"/>
</dbReference>
<proteinExistence type="predicted"/>
<dbReference type="HOGENOM" id="CLU_1430580_0_0_1"/>
<dbReference type="PANTHER" id="PTHR43721:SF9">
    <property type="entry name" value="GTP-BINDING PROTEIN 1"/>
    <property type="match status" value="1"/>
</dbReference>
<dbReference type="Pfam" id="PF00009">
    <property type="entry name" value="GTP_EFTU"/>
    <property type="match status" value="1"/>
</dbReference>
<dbReference type="AlphaFoldDB" id="A0CFS3"/>
<gene>
    <name evidence="2" type="ORF">GSPATT00038081001</name>
</gene>
<reference evidence="2 3" key="1">
    <citation type="journal article" date="2006" name="Nature">
        <title>Global trends of whole-genome duplications revealed by the ciliate Paramecium tetraurelia.</title>
        <authorList>
            <consortium name="Genoscope"/>
            <person name="Aury J.-M."/>
            <person name="Jaillon O."/>
            <person name="Duret L."/>
            <person name="Noel B."/>
            <person name="Jubin C."/>
            <person name="Porcel B.M."/>
            <person name="Segurens B."/>
            <person name="Daubin V."/>
            <person name="Anthouard V."/>
            <person name="Aiach N."/>
            <person name="Arnaiz O."/>
            <person name="Billaut A."/>
            <person name="Beisson J."/>
            <person name="Blanc I."/>
            <person name="Bouhouche K."/>
            <person name="Camara F."/>
            <person name="Duharcourt S."/>
            <person name="Guigo R."/>
            <person name="Gogendeau D."/>
            <person name="Katinka M."/>
            <person name="Keller A.-M."/>
            <person name="Kissmehl R."/>
            <person name="Klotz C."/>
            <person name="Koll F."/>
            <person name="Le Moue A."/>
            <person name="Lepere C."/>
            <person name="Malinsky S."/>
            <person name="Nowacki M."/>
            <person name="Nowak J.K."/>
            <person name="Plattner H."/>
            <person name="Poulain J."/>
            <person name="Ruiz F."/>
            <person name="Serrano V."/>
            <person name="Zagulski M."/>
            <person name="Dessen P."/>
            <person name="Betermier M."/>
            <person name="Weissenbach J."/>
            <person name="Scarpelli C."/>
            <person name="Schachter V."/>
            <person name="Sperling L."/>
            <person name="Meyer E."/>
            <person name="Cohen J."/>
            <person name="Wincker P."/>
        </authorList>
    </citation>
    <scope>NUCLEOTIDE SEQUENCE [LARGE SCALE GENOMIC DNA]</scope>
    <source>
        <strain evidence="2 3">Stock d4-2</strain>
    </source>
</reference>
<dbReference type="RefSeq" id="XP_001437037.1">
    <property type="nucleotide sequence ID" value="XM_001437000.2"/>
</dbReference>
<dbReference type="eggNOG" id="KOG0463">
    <property type="taxonomic scope" value="Eukaryota"/>
</dbReference>
<dbReference type="SUPFAM" id="SSF52540">
    <property type="entry name" value="P-loop containing nucleoside triphosphate hydrolases"/>
    <property type="match status" value="1"/>
</dbReference>
<dbReference type="GeneID" id="5022822"/>
<evidence type="ECO:0000313" key="2">
    <source>
        <dbReference type="EMBL" id="CAK69640.1"/>
    </source>
</evidence>
<dbReference type="GO" id="GO:0005525">
    <property type="term" value="F:GTP binding"/>
    <property type="evidence" value="ECO:0007669"/>
    <property type="project" value="InterPro"/>
</dbReference>
<dbReference type="InterPro" id="IPR027417">
    <property type="entry name" value="P-loop_NTPase"/>
</dbReference>
<keyword evidence="3" id="KW-1185">Reference proteome</keyword>
<dbReference type="GO" id="GO:0003924">
    <property type="term" value="F:GTPase activity"/>
    <property type="evidence" value="ECO:0007669"/>
    <property type="project" value="InterPro"/>
</dbReference>
<dbReference type="InterPro" id="IPR000795">
    <property type="entry name" value="T_Tr_GTP-bd_dom"/>
</dbReference>
<organism evidence="2 3">
    <name type="scientific">Paramecium tetraurelia</name>
    <dbReference type="NCBI Taxonomy" id="5888"/>
    <lineage>
        <taxon>Eukaryota</taxon>
        <taxon>Sar</taxon>
        <taxon>Alveolata</taxon>
        <taxon>Ciliophora</taxon>
        <taxon>Intramacronucleata</taxon>
        <taxon>Oligohymenophorea</taxon>
        <taxon>Peniculida</taxon>
        <taxon>Parameciidae</taxon>
        <taxon>Paramecium</taxon>
    </lineage>
</organism>
<name>A0CFS3_PARTE</name>
<dbReference type="InParanoid" id="A0CFS3"/>
<dbReference type="KEGG" id="ptm:GSPATT00038081001"/>
<dbReference type="STRING" id="5888.A0CFS3"/>
<evidence type="ECO:0000259" key="1">
    <source>
        <dbReference type="Pfam" id="PF00009"/>
    </source>
</evidence>
<evidence type="ECO:0000313" key="3">
    <source>
        <dbReference type="Proteomes" id="UP000000600"/>
    </source>
</evidence>
<dbReference type="InterPro" id="IPR050055">
    <property type="entry name" value="EF-Tu_GTPase"/>
</dbReference>
<feature type="domain" description="Tr-type G" evidence="1">
    <location>
        <begin position="6"/>
        <end position="145"/>
    </location>
</feature>
<dbReference type="OrthoDB" id="1727108at2759"/>
<protein>
    <recommendedName>
        <fullName evidence="1">Tr-type G domain-containing protein</fullName>
    </recommendedName>
</protein>
<accession>A0CFS3</accession>